<evidence type="ECO:0000256" key="1">
    <source>
        <dbReference type="SAM" id="MobiDB-lite"/>
    </source>
</evidence>
<evidence type="ECO:0000313" key="2">
    <source>
        <dbReference type="EMBL" id="MBC3350245.1"/>
    </source>
</evidence>
<organism evidence="2 3">
    <name type="scientific">Pseudomonas tehranensis</name>
    <dbReference type="NCBI Taxonomy" id="2745502"/>
    <lineage>
        <taxon>Bacteria</taxon>
        <taxon>Pseudomonadati</taxon>
        <taxon>Pseudomonadota</taxon>
        <taxon>Gammaproteobacteria</taxon>
        <taxon>Pseudomonadales</taxon>
        <taxon>Pseudomonadaceae</taxon>
        <taxon>Pseudomonas</taxon>
    </lineage>
</organism>
<dbReference type="InterPro" id="IPR008964">
    <property type="entry name" value="Invasin/intimin_cell_adhesion"/>
</dbReference>
<dbReference type="EMBL" id="JABWQV010000423">
    <property type="protein sequence ID" value="MBC3350245.1"/>
    <property type="molecule type" value="Genomic_DNA"/>
</dbReference>
<dbReference type="SUPFAM" id="SSF49373">
    <property type="entry name" value="Invasin/intimin cell-adhesion fragments"/>
    <property type="match status" value="1"/>
</dbReference>
<gene>
    <name evidence="2" type="ORF">HU811_26685</name>
</gene>
<sequence length="429" mass="46770">MNLTAPSVKEAAGTAPSQQLNPVAGKDNLTVVIPDYGVQPGDQVSVTWTGTAGDGSYTTPVQVLPPNREITMPVSVIAYNLGRPVTVTYTVTRGSESPPSASLNLAVQALTQDDLLVAKPRILQAANNGEGPELDVATLTGDATVRIDSWPLIAQGQYVWLRVKGKNNDDTDYERVLWSSALDSRVSAGWVSSGFATNTVPLNDLRGLRNGSALTVEFKATLNQSVEEGQADTFPLRIYAVRTVERLTIDTSVMCLDGVSIKINWPRTGLDSDNNTDIRRASGGKLPYRFSSRNSDIASIRSDDTVVGEANGSVYIDVSDANGDTVSFPVVVSNVYRLVVNDGPFVSGTEAMRWVDSVSSQTRMTWPAFKDVQKVYSKPYPYPYRAVHYWLYPHVSDPLYAYFDYVTQTALFSNPDNRQVSGCMALMRT</sequence>
<reference evidence="2 3" key="1">
    <citation type="journal article" date="2020" name="Microorganisms">
        <title>Reliable Identification of Environmental Pseudomonas Isolates Using the rpoD Gene.</title>
        <authorList>
            <consortium name="The Broad Institute Genome Sequencing Platform"/>
            <person name="Girard L."/>
            <person name="Lood C."/>
            <person name="Rokni-Zadeh H."/>
            <person name="van Noort V."/>
            <person name="Lavigne R."/>
            <person name="De Mot R."/>
        </authorList>
    </citation>
    <scope>NUCLEOTIDE SEQUENCE [LARGE SCALE GENOMIC DNA]</scope>
    <source>
        <strain evidence="2 3">SWRI196</strain>
    </source>
</reference>
<proteinExistence type="predicted"/>
<dbReference type="Gene3D" id="2.60.40.1080">
    <property type="match status" value="1"/>
</dbReference>
<dbReference type="Proteomes" id="UP000617171">
    <property type="component" value="Unassembled WGS sequence"/>
</dbReference>
<name>A0ABR6V053_9PSED</name>
<keyword evidence="3" id="KW-1185">Reference proteome</keyword>
<evidence type="ECO:0000313" key="3">
    <source>
        <dbReference type="Proteomes" id="UP000617171"/>
    </source>
</evidence>
<comment type="caution">
    <text evidence="2">The sequence shown here is derived from an EMBL/GenBank/DDBJ whole genome shotgun (WGS) entry which is preliminary data.</text>
</comment>
<feature type="region of interest" description="Disordered" evidence="1">
    <location>
        <begin position="1"/>
        <end position="22"/>
    </location>
</feature>
<accession>A0ABR6V053</accession>
<protein>
    <submittedName>
        <fullName evidence="2">Uncharacterized protein</fullName>
    </submittedName>
</protein>